<reference evidence="5 6" key="1">
    <citation type="submission" date="2019-02" db="EMBL/GenBank/DDBJ databases">
        <title>Deep-cultivation of Planctomycetes and their phenomic and genomic characterization uncovers novel biology.</title>
        <authorList>
            <person name="Wiegand S."/>
            <person name="Jogler M."/>
            <person name="Boedeker C."/>
            <person name="Pinto D."/>
            <person name="Vollmers J."/>
            <person name="Rivas-Marin E."/>
            <person name="Kohn T."/>
            <person name="Peeters S.H."/>
            <person name="Heuer A."/>
            <person name="Rast P."/>
            <person name="Oberbeckmann S."/>
            <person name="Bunk B."/>
            <person name="Jeske O."/>
            <person name="Meyerdierks A."/>
            <person name="Storesund J.E."/>
            <person name="Kallscheuer N."/>
            <person name="Luecker S."/>
            <person name="Lage O.M."/>
            <person name="Pohl T."/>
            <person name="Merkel B.J."/>
            <person name="Hornburger P."/>
            <person name="Mueller R.-W."/>
            <person name="Bruemmer F."/>
            <person name="Labrenz M."/>
            <person name="Spormann A.M."/>
            <person name="Op den Camp H."/>
            <person name="Overmann J."/>
            <person name="Amann R."/>
            <person name="Jetten M.S.M."/>
            <person name="Mascher T."/>
            <person name="Medema M.H."/>
            <person name="Devos D.P."/>
            <person name="Kaster A.-K."/>
            <person name="Ovreas L."/>
            <person name="Rohde M."/>
            <person name="Galperin M.Y."/>
            <person name="Jogler C."/>
        </authorList>
    </citation>
    <scope>NUCLEOTIDE SEQUENCE [LARGE SCALE GENOMIC DNA]</scope>
    <source>
        <strain evidence="5 6">Pla133</strain>
    </source>
</reference>
<evidence type="ECO:0000256" key="3">
    <source>
        <dbReference type="ARBA" id="ARBA00022679"/>
    </source>
</evidence>
<accession>A0A518BPQ8</accession>
<dbReference type="KEGG" id="pbap:Pla133_40740"/>
<dbReference type="PANTHER" id="PTHR43398:SF1">
    <property type="entry name" value="DOLICHOL-PHOSPHATE MANNOSYLTRANSFERASE SUBUNIT 1"/>
    <property type="match status" value="1"/>
</dbReference>
<keyword evidence="6" id="KW-1185">Reference proteome</keyword>
<evidence type="ECO:0000259" key="4">
    <source>
        <dbReference type="Pfam" id="PF00535"/>
    </source>
</evidence>
<evidence type="ECO:0000256" key="2">
    <source>
        <dbReference type="ARBA" id="ARBA00022676"/>
    </source>
</evidence>
<dbReference type="SUPFAM" id="SSF53448">
    <property type="entry name" value="Nucleotide-diphospho-sugar transferases"/>
    <property type="match status" value="1"/>
</dbReference>
<dbReference type="EMBL" id="CP036287">
    <property type="protein sequence ID" value="QDU68959.1"/>
    <property type="molecule type" value="Genomic_DNA"/>
</dbReference>
<dbReference type="FunFam" id="3.90.550.10:FF:000122">
    <property type="entry name" value="Dolichol-phosphate mannosyltransferase subunit 1"/>
    <property type="match status" value="1"/>
</dbReference>
<dbReference type="GO" id="GO:0016020">
    <property type="term" value="C:membrane"/>
    <property type="evidence" value="ECO:0007669"/>
    <property type="project" value="GOC"/>
</dbReference>
<comment type="similarity">
    <text evidence="1">Belongs to the glycosyltransferase 2 family.</text>
</comment>
<dbReference type="InterPro" id="IPR001173">
    <property type="entry name" value="Glyco_trans_2-like"/>
</dbReference>
<proteinExistence type="inferred from homology"/>
<feature type="domain" description="Glycosyltransferase 2-like" evidence="4">
    <location>
        <begin position="5"/>
        <end position="168"/>
    </location>
</feature>
<dbReference type="Proteomes" id="UP000316921">
    <property type="component" value="Chromosome"/>
</dbReference>
<dbReference type="GO" id="GO:0047267">
    <property type="term" value="F:undecaprenyl-phosphate mannosyltransferase activity"/>
    <property type="evidence" value="ECO:0007669"/>
    <property type="project" value="UniProtKB-EC"/>
</dbReference>
<name>A0A518BPQ8_9BACT</name>
<gene>
    <name evidence="5" type="ORF">Pla133_40740</name>
</gene>
<protein>
    <submittedName>
        <fullName evidence="5">Undecaprenyl-phosphate mannosyltransferase</fullName>
        <ecNumber evidence="5">2.4.1.54</ecNumber>
    </submittedName>
</protein>
<evidence type="ECO:0000313" key="6">
    <source>
        <dbReference type="Proteomes" id="UP000316921"/>
    </source>
</evidence>
<dbReference type="Pfam" id="PF00535">
    <property type="entry name" value="Glycos_transf_2"/>
    <property type="match status" value="1"/>
</dbReference>
<evidence type="ECO:0000256" key="1">
    <source>
        <dbReference type="ARBA" id="ARBA00006739"/>
    </source>
</evidence>
<dbReference type="Gene3D" id="3.90.550.10">
    <property type="entry name" value="Spore Coat Polysaccharide Biosynthesis Protein SpsA, Chain A"/>
    <property type="match status" value="1"/>
</dbReference>
<dbReference type="RefSeq" id="WP_145068423.1">
    <property type="nucleotide sequence ID" value="NZ_CP036287.1"/>
</dbReference>
<dbReference type="GO" id="GO:0009247">
    <property type="term" value="P:glycolipid biosynthetic process"/>
    <property type="evidence" value="ECO:0007669"/>
    <property type="project" value="TreeGrafter"/>
</dbReference>
<dbReference type="EC" id="2.4.1.54" evidence="5"/>
<keyword evidence="3 5" id="KW-0808">Transferase</keyword>
<dbReference type="InterPro" id="IPR029044">
    <property type="entry name" value="Nucleotide-diphossugar_trans"/>
</dbReference>
<dbReference type="CDD" id="cd06442">
    <property type="entry name" value="DPM1_like"/>
    <property type="match status" value="1"/>
</dbReference>
<dbReference type="InterPro" id="IPR039528">
    <property type="entry name" value="DPM1-like"/>
</dbReference>
<sequence length="241" mass="27187">MRSLVVLPTYNEAENVLLLAREVLAAAAEIEVLVVDDASPDGTGALVRGEMEREPRLHLLERAGKLGLGTAYLAGFEHGLKHGYDRVLTMDCDFSHKPQYLPQLLAGMADHDMMIGSRYVPGGGIENWPMHRKFLSGFANVYTRVLLRLPVRDCTSGYRCYSREVLERVDPFAVRSSGYSFLEEMVWRVQRHGFRIGETPIIFEDRVRGQSKISQDEIYRAAWHVLATALRPSPAGRRDGR</sequence>
<dbReference type="PANTHER" id="PTHR43398">
    <property type="entry name" value="DOLICHOL-PHOSPHATE MANNOSYLTRANSFERASE SUBUNIT 1"/>
    <property type="match status" value="1"/>
</dbReference>
<keyword evidence="2 5" id="KW-0328">Glycosyltransferase</keyword>
<dbReference type="AlphaFoldDB" id="A0A518BPQ8"/>
<dbReference type="GO" id="GO:0004582">
    <property type="term" value="F:dolichyl-phosphate beta-D-mannosyltransferase activity"/>
    <property type="evidence" value="ECO:0007669"/>
    <property type="project" value="InterPro"/>
</dbReference>
<organism evidence="5 6">
    <name type="scientific">Engelhardtia mirabilis</name>
    <dbReference type="NCBI Taxonomy" id="2528011"/>
    <lineage>
        <taxon>Bacteria</taxon>
        <taxon>Pseudomonadati</taxon>
        <taxon>Planctomycetota</taxon>
        <taxon>Planctomycetia</taxon>
        <taxon>Planctomycetia incertae sedis</taxon>
        <taxon>Engelhardtia</taxon>
    </lineage>
</organism>
<evidence type="ECO:0000313" key="5">
    <source>
        <dbReference type="EMBL" id="QDU68959.1"/>
    </source>
</evidence>